<name>A0A9P7Z847_9HELO</name>
<feature type="region of interest" description="Disordered" evidence="1">
    <location>
        <begin position="1"/>
        <end position="332"/>
    </location>
</feature>
<reference evidence="2" key="1">
    <citation type="journal article" date="2021" name="IMA Fungus">
        <title>Genomic characterization of three marine fungi, including Emericellopsis atlantica sp. nov. with signatures of a generalist lifestyle and marine biomass degradation.</title>
        <authorList>
            <person name="Hagestad O.C."/>
            <person name="Hou L."/>
            <person name="Andersen J.H."/>
            <person name="Hansen E.H."/>
            <person name="Altermark B."/>
            <person name="Li C."/>
            <person name="Kuhnert E."/>
            <person name="Cox R.J."/>
            <person name="Crous P.W."/>
            <person name="Spatafora J.W."/>
            <person name="Lail K."/>
            <person name="Amirebrahimi M."/>
            <person name="Lipzen A."/>
            <person name="Pangilinan J."/>
            <person name="Andreopoulos W."/>
            <person name="Hayes R.D."/>
            <person name="Ng V."/>
            <person name="Grigoriev I.V."/>
            <person name="Jackson S.A."/>
            <person name="Sutton T.D.S."/>
            <person name="Dobson A.D.W."/>
            <person name="Rama T."/>
        </authorList>
    </citation>
    <scope>NUCLEOTIDE SEQUENCE</scope>
    <source>
        <strain evidence="2">TRa3180A</strain>
    </source>
</reference>
<feature type="compositionally biased region" description="Basic and acidic residues" evidence="1">
    <location>
        <begin position="12"/>
        <end position="23"/>
    </location>
</feature>
<feature type="region of interest" description="Disordered" evidence="1">
    <location>
        <begin position="350"/>
        <end position="406"/>
    </location>
</feature>
<feature type="compositionally biased region" description="Polar residues" evidence="1">
    <location>
        <begin position="187"/>
        <end position="201"/>
    </location>
</feature>
<feature type="compositionally biased region" description="Polar residues" evidence="1">
    <location>
        <begin position="250"/>
        <end position="305"/>
    </location>
</feature>
<gene>
    <name evidence="2" type="ORF">BJ878DRAFT_230251</name>
</gene>
<dbReference type="AlphaFoldDB" id="A0A9P7Z847"/>
<dbReference type="OrthoDB" id="3357271at2759"/>
<feature type="compositionally biased region" description="Basic and acidic residues" evidence="1">
    <location>
        <begin position="51"/>
        <end position="62"/>
    </location>
</feature>
<organism evidence="2 3">
    <name type="scientific">Calycina marina</name>
    <dbReference type="NCBI Taxonomy" id="1763456"/>
    <lineage>
        <taxon>Eukaryota</taxon>
        <taxon>Fungi</taxon>
        <taxon>Dikarya</taxon>
        <taxon>Ascomycota</taxon>
        <taxon>Pezizomycotina</taxon>
        <taxon>Leotiomycetes</taxon>
        <taxon>Helotiales</taxon>
        <taxon>Pezizellaceae</taxon>
        <taxon>Calycina</taxon>
    </lineage>
</organism>
<accession>A0A9P7Z847</accession>
<dbReference type="Proteomes" id="UP000887226">
    <property type="component" value="Unassembled WGS sequence"/>
</dbReference>
<comment type="caution">
    <text evidence="2">The sequence shown here is derived from an EMBL/GenBank/DDBJ whole genome shotgun (WGS) entry which is preliminary data.</text>
</comment>
<dbReference type="EMBL" id="MU253784">
    <property type="protein sequence ID" value="KAG9247057.1"/>
    <property type="molecule type" value="Genomic_DNA"/>
</dbReference>
<evidence type="ECO:0000313" key="3">
    <source>
        <dbReference type="Proteomes" id="UP000887226"/>
    </source>
</evidence>
<proteinExistence type="predicted"/>
<evidence type="ECO:0000256" key="1">
    <source>
        <dbReference type="SAM" id="MobiDB-lite"/>
    </source>
</evidence>
<feature type="compositionally biased region" description="Basic and acidic residues" evidence="1">
    <location>
        <begin position="105"/>
        <end position="129"/>
    </location>
</feature>
<protein>
    <submittedName>
        <fullName evidence="2">Uncharacterized protein</fullName>
    </submittedName>
</protein>
<keyword evidence="3" id="KW-1185">Reference proteome</keyword>
<evidence type="ECO:0000313" key="2">
    <source>
        <dbReference type="EMBL" id="KAG9247057.1"/>
    </source>
</evidence>
<sequence>MSTITGLGIRNKVKDAVPGRSKDSSSSSSAPKKEGWQGKVSGVTGKLGMGKGKDSGSEERIARPLGALKDPSAFGPPPKHVNYHGGAALQNQITPNRSELGAPIQRDEISARRAAEREEEQRQAEEAVRKPSVPYRADTTGLSTRNLLPPPGRSDGADGRTPTTSSPLQVPARGKPPGLPPRLPPRQNSGPVSSHPNSTPDQDAHKGIINQRTMDRLGAAGISVSAFGIEGRKPPLPPPSSSPTKPTPGQVGNASQLNELQSRFSHLNPSSTTPRSPSEGTTMAQKQEAFSTASAFRNDPSSVSLSDARAAASTANNFRERHGEQVQSGWQSANKLNTKYGISDKVGSYAAARPQTSEPGTPVTAVLGKKKPPPPMKKPNLSARLSSVGAPPPIPLSTRPKPGAYD</sequence>